<proteinExistence type="predicted"/>
<gene>
    <name evidence="1" type="ORF">ACFQNF_18415</name>
</gene>
<dbReference type="RefSeq" id="WP_380189451.1">
    <property type="nucleotide sequence ID" value="NZ_JBHTBQ010000044.1"/>
</dbReference>
<dbReference type="Proteomes" id="UP001596473">
    <property type="component" value="Unassembled WGS sequence"/>
</dbReference>
<keyword evidence="2" id="KW-1185">Reference proteome</keyword>
<reference evidence="2" key="1">
    <citation type="journal article" date="2019" name="Int. J. Syst. Evol. Microbiol.">
        <title>The Global Catalogue of Microorganisms (GCM) 10K type strain sequencing project: providing services to taxonomists for standard genome sequencing and annotation.</title>
        <authorList>
            <consortium name="The Broad Institute Genomics Platform"/>
            <consortium name="The Broad Institute Genome Sequencing Center for Infectious Disease"/>
            <person name="Wu L."/>
            <person name="Ma J."/>
        </authorList>
    </citation>
    <scope>NUCLEOTIDE SEQUENCE [LARGE SCALE GENOMIC DNA]</scope>
    <source>
        <strain evidence="2">CCUG 62945</strain>
    </source>
</reference>
<evidence type="ECO:0000313" key="2">
    <source>
        <dbReference type="Proteomes" id="UP001596473"/>
    </source>
</evidence>
<accession>A0ABW2R241</accession>
<evidence type="ECO:0008006" key="3">
    <source>
        <dbReference type="Google" id="ProtNLM"/>
    </source>
</evidence>
<comment type="caution">
    <text evidence="1">The sequence shown here is derived from an EMBL/GenBank/DDBJ whole genome shotgun (WGS) entry which is preliminary data.</text>
</comment>
<sequence>MTLFNGPVLFLAPAAILESLQSRLKPLQMAQLMLLPLDMQSQIPSLPHNGLLISAGHADLAGYLQSAQWAQAQGWHHIDLALIGEPQCAAQLGWMMAASGDDTALQLAAPLLDALAPAGRNSWLHAGGKGAASFLALLQHIMMQPLIESWKVIFPNGKPSPKADLSKLAELQTAQWQAIAPLCQQYLALAENRSFQALHTQLSAFSLPEHQEPAAALAQFLMQFFRRANTPASHHQPNS</sequence>
<name>A0ABW2R241_9NEIS</name>
<organism evidence="1 2">
    <name type="scientific">Iodobacter arcticus</name>
    <dbReference type="NCBI Taxonomy" id="590593"/>
    <lineage>
        <taxon>Bacteria</taxon>
        <taxon>Pseudomonadati</taxon>
        <taxon>Pseudomonadota</taxon>
        <taxon>Betaproteobacteria</taxon>
        <taxon>Neisseriales</taxon>
        <taxon>Chitinibacteraceae</taxon>
        <taxon>Iodobacter</taxon>
    </lineage>
</organism>
<dbReference type="EMBL" id="JBHTBQ010000044">
    <property type="protein sequence ID" value="MFC7421838.1"/>
    <property type="molecule type" value="Genomic_DNA"/>
</dbReference>
<evidence type="ECO:0000313" key="1">
    <source>
        <dbReference type="EMBL" id="MFC7421838.1"/>
    </source>
</evidence>
<dbReference type="Gene3D" id="3.40.50.720">
    <property type="entry name" value="NAD(P)-binding Rossmann-like Domain"/>
    <property type="match status" value="1"/>
</dbReference>
<protein>
    <recommendedName>
        <fullName evidence="3">DUF4123 domain-containing protein</fullName>
    </recommendedName>
</protein>